<evidence type="ECO:0000313" key="3">
    <source>
        <dbReference type="Proteomes" id="UP000689195"/>
    </source>
</evidence>
<evidence type="ECO:0000313" key="2">
    <source>
        <dbReference type="EMBL" id="CAD8146690.1"/>
    </source>
</evidence>
<reference evidence="2" key="1">
    <citation type="submission" date="2021-01" db="EMBL/GenBank/DDBJ databases">
        <authorList>
            <consortium name="Genoscope - CEA"/>
            <person name="William W."/>
        </authorList>
    </citation>
    <scope>NUCLEOTIDE SEQUENCE</scope>
</reference>
<comment type="caution">
    <text evidence="2">The sequence shown here is derived from an EMBL/GenBank/DDBJ whole genome shotgun (WGS) entry which is preliminary data.</text>
</comment>
<dbReference type="Proteomes" id="UP000689195">
    <property type="component" value="Unassembled WGS sequence"/>
</dbReference>
<sequence>MKDNKLEESKSILDFLGQDYNCFRITFYQKSIYSLCNNGVEDQIQVASCNDKQECKRENAYISVLFAIQIVALAQDVVVILHTDSLNPENYDGYITIRKLVLIDGIWLSNLLFTIDYDFIQSKLGAQTPQSFKPSSFVHSLTHSEKNSFAFQIIISDSINGLLFIDLCISNLTFDIKFLFMEHLLLNKWLNDNKQYANDFTHQYSNKIIEESIKDQTKTITIVVVTDNSSSYIFALTFAISDNHSNKLKDTKVIVALNKYGAWKALNTVAANKQSVIMAFAHNSKVVVGVYQISDNKQQQVPFNLQFLEYQHQNQLISRFIYKQLYLTILQDSTLISSKVSMGLNQYEIRQDISLSFGQSAKLEDQTLKITFSNDYKSISKQIKLNIKPDNEGSSFKAWQIILIVVGFLLIFCFLGFLCYKKKRNEEEVQETRLMHIN</sequence>
<keyword evidence="1" id="KW-0472">Membrane</keyword>
<feature type="transmembrane region" description="Helical" evidence="1">
    <location>
        <begin position="398"/>
        <end position="420"/>
    </location>
</feature>
<accession>A0A8S1T2E2</accession>
<evidence type="ECO:0000256" key="1">
    <source>
        <dbReference type="SAM" id="Phobius"/>
    </source>
</evidence>
<keyword evidence="1" id="KW-0812">Transmembrane</keyword>
<evidence type="ECO:0008006" key="4">
    <source>
        <dbReference type="Google" id="ProtNLM"/>
    </source>
</evidence>
<proteinExistence type="predicted"/>
<protein>
    <recommendedName>
        <fullName evidence="4">Transmembrane protein</fullName>
    </recommendedName>
</protein>
<keyword evidence="3" id="KW-1185">Reference proteome</keyword>
<dbReference type="AlphaFoldDB" id="A0A8S1T2E2"/>
<dbReference type="OrthoDB" id="10592872at2759"/>
<gene>
    <name evidence="2" type="ORF">PPENT_87.1.T0160003</name>
</gene>
<organism evidence="2 3">
    <name type="scientific">Paramecium pentaurelia</name>
    <dbReference type="NCBI Taxonomy" id="43138"/>
    <lineage>
        <taxon>Eukaryota</taxon>
        <taxon>Sar</taxon>
        <taxon>Alveolata</taxon>
        <taxon>Ciliophora</taxon>
        <taxon>Intramacronucleata</taxon>
        <taxon>Oligohymenophorea</taxon>
        <taxon>Peniculida</taxon>
        <taxon>Parameciidae</taxon>
        <taxon>Paramecium</taxon>
    </lineage>
</organism>
<dbReference type="EMBL" id="CAJJDO010000016">
    <property type="protein sequence ID" value="CAD8146690.1"/>
    <property type="molecule type" value="Genomic_DNA"/>
</dbReference>
<name>A0A8S1T2E2_9CILI</name>
<keyword evidence="1" id="KW-1133">Transmembrane helix</keyword>